<proteinExistence type="predicted"/>
<evidence type="ECO:0000313" key="1">
    <source>
        <dbReference type="EMBL" id="KAF7133241.1"/>
    </source>
</evidence>
<organism evidence="1 2">
    <name type="scientific">Rhododendron simsii</name>
    <name type="common">Sims's rhododendron</name>
    <dbReference type="NCBI Taxonomy" id="118357"/>
    <lineage>
        <taxon>Eukaryota</taxon>
        <taxon>Viridiplantae</taxon>
        <taxon>Streptophyta</taxon>
        <taxon>Embryophyta</taxon>
        <taxon>Tracheophyta</taxon>
        <taxon>Spermatophyta</taxon>
        <taxon>Magnoliopsida</taxon>
        <taxon>eudicotyledons</taxon>
        <taxon>Gunneridae</taxon>
        <taxon>Pentapetalae</taxon>
        <taxon>asterids</taxon>
        <taxon>Ericales</taxon>
        <taxon>Ericaceae</taxon>
        <taxon>Ericoideae</taxon>
        <taxon>Rhodoreae</taxon>
        <taxon>Rhododendron</taxon>
    </lineage>
</organism>
<protein>
    <submittedName>
        <fullName evidence="1">Uncharacterized protein</fullName>
    </submittedName>
</protein>
<comment type="caution">
    <text evidence="1">The sequence shown here is derived from an EMBL/GenBank/DDBJ whole genome shotgun (WGS) entry which is preliminary data.</text>
</comment>
<name>A0A834GF94_RHOSS</name>
<accession>A0A834GF94</accession>
<dbReference type="AlphaFoldDB" id="A0A834GF94"/>
<keyword evidence="2" id="KW-1185">Reference proteome</keyword>
<evidence type="ECO:0000313" key="2">
    <source>
        <dbReference type="Proteomes" id="UP000626092"/>
    </source>
</evidence>
<sequence length="121" mass="12909">MDHLANSIFLISFGIEDFVGNYRPPSNGTLSHLTADIFTELLIDALASYSRGQPTNSATVFPKAGERPTALPTLAVVSPKMYTAGTILAISCPVPDAAMIARKKIGIRIGLAMAEEKMEAE</sequence>
<dbReference type="Proteomes" id="UP000626092">
    <property type="component" value="Unassembled WGS sequence"/>
</dbReference>
<reference evidence="1" key="1">
    <citation type="submission" date="2019-11" db="EMBL/GenBank/DDBJ databases">
        <authorList>
            <person name="Liu Y."/>
            <person name="Hou J."/>
            <person name="Li T.-Q."/>
            <person name="Guan C.-H."/>
            <person name="Wu X."/>
            <person name="Wu H.-Z."/>
            <person name="Ling F."/>
            <person name="Zhang R."/>
            <person name="Shi X.-G."/>
            <person name="Ren J.-P."/>
            <person name="Chen E.-F."/>
            <person name="Sun J.-M."/>
        </authorList>
    </citation>
    <scope>NUCLEOTIDE SEQUENCE</scope>
    <source>
        <strain evidence="1">Adult_tree_wgs_1</strain>
        <tissue evidence="1">Leaves</tissue>
    </source>
</reference>
<gene>
    <name evidence="1" type="ORF">RHSIM_Rhsim09G0120500</name>
</gene>
<dbReference type="EMBL" id="WJXA01000009">
    <property type="protein sequence ID" value="KAF7133241.1"/>
    <property type="molecule type" value="Genomic_DNA"/>
</dbReference>